<evidence type="ECO:0000256" key="5">
    <source>
        <dbReference type="PROSITE-ProRule" id="PRU00104"/>
    </source>
</evidence>
<evidence type="ECO:0000313" key="7">
    <source>
        <dbReference type="EMBL" id="ORX72513.1"/>
    </source>
</evidence>
<dbReference type="GO" id="GO:0000209">
    <property type="term" value="P:protein polyubiquitination"/>
    <property type="evidence" value="ECO:0007669"/>
    <property type="project" value="InterPro"/>
</dbReference>
<dbReference type="RefSeq" id="XP_040745937.1">
    <property type="nucleotide sequence ID" value="XM_040885414.1"/>
</dbReference>
<dbReference type="Gene3D" id="3.90.1750.10">
    <property type="entry name" value="Hect, E3 ligase catalytic domains"/>
    <property type="match status" value="1"/>
</dbReference>
<dbReference type="Pfam" id="PF00632">
    <property type="entry name" value="HECT"/>
    <property type="match status" value="1"/>
</dbReference>
<dbReference type="STRING" id="61395.A0A1Y1WG51"/>
<dbReference type="Gene3D" id="3.30.2160.10">
    <property type="entry name" value="Hect, E3 ligase catalytic domain"/>
    <property type="match status" value="1"/>
</dbReference>
<keyword evidence="8" id="KW-1185">Reference proteome</keyword>
<evidence type="ECO:0000256" key="2">
    <source>
        <dbReference type="ARBA" id="ARBA00012485"/>
    </source>
</evidence>
<feature type="domain" description="HECT" evidence="6">
    <location>
        <begin position="482"/>
        <end position="772"/>
    </location>
</feature>
<dbReference type="PROSITE" id="PS50237">
    <property type="entry name" value="HECT"/>
    <property type="match status" value="1"/>
</dbReference>
<evidence type="ECO:0000259" key="6">
    <source>
        <dbReference type="PROSITE" id="PS50237"/>
    </source>
</evidence>
<keyword evidence="4 5" id="KW-0833">Ubl conjugation pathway</keyword>
<dbReference type="SUPFAM" id="SSF56204">
    <property type="entry name" value="Hect, E3 ligase catalytic domain"/>
    <property type="match status" value="1"/>
</dbReference>
<gene>
    <name evidence="7" type="ORF">DL89DRAFT_256132</name>
</gene>
<dbReference type="EMBL" id="MCFD01000003">
    <property type="protein sequence ID" value="ORX72513.1"/>
    <property type="molecule type" value="Genomic_DNA"/>
</dbReference>
<comment type="caution">
    <text evidence="7">The sequence shown here is derived from an EMBL/GenBank/DDBJ whole genome shotgun (WGS) entry which is preliminary data.</text>
</comment>
<evidence type="ECO:0000256" key="3">
    <source>
        <dbReference type="ARBA" id="ARBA00022679"/>
    </source>
</evidence>
<dbReference type="GeneID" id="63802062"/>
<reference evidence="7 8" key="1">
    <citation type="submission" date="2016-07" db="EMBL/GenBank/DDBJ databases">
        <title>Pervasive Adenine N6-methylation of Active Genes in Fungi.</title>
        <authorList>
            <consortium name="DOE Joint Genome Institute"/>
            <person name="Mondo S.J."/>
            <person name="Dannebaum R.O."/>
            <person name="Kuo R.C."/>
            <person name="Labutti K."/>
            <person name="Haridas S."/>
            <person name="Kuo A."/>
            <person name="Salamov A."/>
            <person name="Ahrendt S.R."/>
            <person name="Lipzen A."/>
            <person name="Sullivan W."/>
            <person name="Andreopoulos W.B."/>
            <person name="Clum A."/>
            <person name="Lindquist E."/>
            <person name="Daum C."/>
            <person name="Ramamoorthy G.K."/>
            <person name="Gryganskyi A."/>
            <person name="Culley D."/>
            <person name="Magnuson J.K."/>
            <person name="James T.Y."/>
            <person name="O'Malley M.A."/>
            <person name="Stajich J.E."/>
            <person name="Spatafora J.W."/>
            <person name="Visel A."/>
            <person name="Grigoriev I.V."/>
        </authorList>
    </citation>
    <scope>NUCLEOTIDE SEQUENCE [LARGE SCALE GENOMIC DNA]</scope>
    <source>
        <strain evidence="7 8">ATCC 12442</strain>
    </source>
</reference>
<dbReference type="GO" id="GO:0061630">
    <property type="term" value="F:ubiquitin protein ligase activity"/>
    <property type="evidence" value="ECO:0007669"/>
    <property type="project" value="UniProtKB-EC"/>
</dbReference>
<evidence type="ECO:0000256" key="4">
    <source>
        <dbReference type="ARBA" id="ARBA00022786"/>
    </source>
</evidence>
<dbReference type="EC" id="2.3.2.26" evidence="2"/>
<protein>
    <recommendedName>
        <fullName evidence="2">HECT-type E3 ubiquitin transferase</fullName>
        <ecNumber evidence="2">2.3.2.26</ecNumber>
    </recommendedName>
</protein>
<dbReference type="PANTHER" id="PTHR45700">
    <property type="entry name" value="UBIQUITIN-PROTEIN LIGASE E3C"/>
    <property type="match status" value="1"/>
</dbReference>
<evidence type="ECO:0000313" key="8">
    <source>
        <dbReference type="Proteomes" id="UP000193922"/>
    </source>
</evidence>
<comment type="catalytic activity">
    <reaction evidence="1">
        <text>S-ubiquitinyl-[E2 ubiquitin-conjugating enzyme]-L-cysteine + [acceptor protein]-L-lysine = [E2 ubiquitin-conjugating enzyme]-L-cysteine + N(6)-ubiquitinyl-[acceptor protein]-L-lysine.</text>
        <dbReference type="EC" id="2.3.2.26"/>
    </reaction>
</comment>
<name>A0A1Y1WG51_9FUNG</name>
<organism evidence="7 8">
    <name type="scientific">Linderina pennispora</name>
    <dbReference type="NCBI Taxonomy" id="61395"/>
    <lineage>
        <taxon>Eukaryota</taxon>
        <taxon>Fungi</taxon>
        <taxon>Fungi incertae sedis</taxon>
        <taxon>Zoopagomycota</taxon>
        <taxon>Kickxellomycotina</taxon>
        <taxon>Kickxellomycetes</taxon>
        <taxon>Kickxellales</taxon>
        <taxon>Kickxellaceae</taxon>
        <taxon>Linderina</taxon>
    </lineage>
</organism>
<comment type="caution">
    <text evidence="5">Lacks conserved residue(s) required for the propagation of feature annotation.</text>
</comment>
<dbReference type="AlphaFoldDB" id="A0A1Y1WG51"/>
<dbReference type="InterPro" id="IPR000569">
    <property type="entry name" value="HECT_dom"/>
</dbReference>
<accession>A0A1Y1WG51</accession>
<dbReference type="Proteomes" id="UP000193922">
    <property type="component" value="Unassembled WGS sequence"/>
</dbReference>
<keyword evidence="3" id="KW-0808">Transferase</keyword>
<dbReference type="OrthoDB" id="8068875at2759"/>
<evidence type="ECO:0000256" key="1">
    <source>
        <dbReference type="ARBA" id="ARBA00000885"/>
    </source>
</evidence>
<dbReference type="InterPro" id="IPR035983">
    <property type="entry name" value="Hect_E3_ubiquitin_ligase"/>
</dbReference>
<dbReference type="InterPro" id="IPR044611">
    <property type="entry name" value="E3A/B/C-like"/>
</dbReference>
<proteinExistence type="predicted"/>
<dbReference type="SMART" id="SM00119">
    <property type="entry name" value="HECTc"/>
    <property type="match status" value="1"/>
</dbReference>
<sequence>MDLAVRAMESPGIKEYQPHEEALLRNDARAGQQRNEVLGTTFASVLIQNLQALLGTREHGHKMDIAAAEFTGTRPEALGSPRYTAPPVVVGAGPVVKSAAANATDTLQQVLRPRSTPMEGFLPAELLVCDKDGDPHMVVTRLDRRSAPVVASAGGKLLRNTLEEKDALATDTEPALRFASVFEQQQEQQTTAAAAAAASAELIGTVYRALDICLTKIERRLPVTKEIVGPTGRVLALAALFLAVIGRQRQRLHGYQYKLQALNRSGSTFVADDRARAEWTEWWARAPAFVVRFWIDVLEQEACDAVGALVGCASSSTMIDRLIRDDPVRWLGPLELLRILAGANDQLLSRPRRTTSGKEEFHSPRILAHFDLKREIQQWVQRKEDALSPFAYPFLFGTDDKAQLLALESHARMKIRYLSAHDRQAEGVQNQRVLHIDAHAEQLVRPNFEPEWPLLTSNRSAVADANNPYLVLAVRRDRLVQDAMDMLQLGLSRVRFPFKVRFVASGEDGVDMGGVQKEFFSQLMPQLLSPSQGLFTQTGGYVWPDAASPHELSDFELVGVFLGIAFANGITLGTAVAPLAPLLVSQLAYKPEDPMRWPIDVLMRRMNRTFPELVHGLQQLLEWSEEDGSVEDVFCRTFDARRGAAELESIVEQSRQSLLPPFDHLPLPAVDSLSATDGSVTFPLISGGSDIEVTASNRTEYVQRYLQFIGFEHARAQIDALRRGFIRAADGVIYRMAHAWELIEWLTPSDSEIDPYELERIASYDDEYSSSHIRG</sequence>